<feature type="signal peptide" evidence="4">
    <location>
        <begin position="1"/>
        <end position="25"/>
    </location>
</feature>
<proteinExistence type="inferred from homology"/>
<dbReference type="Gene3D" id="3.40.50.2300">
    <property type="match status" value="2"/>
</dbReference>
<comment type="caution">
    <text evidence="6">The sequence shown here is derived from an EMBL/GenBank/DDBJ whole genome shotgun (WGS) entry which is preliminary data.</text>
</comment>
<evidence type="ECO:0000256" key="4">
    <source>
        <dbReference type="SAM" id="SignalP"/>
    </source>
</evidence>
<feature type="chain" id="PRO_5022017604" evidence="4">
    <location>
        <begin position="26"/>
        <end position="392"/>
    </location>
</feature>
<comment type="similarity">
    <text evidence="1">Belongs to the leucine-binding protein family.</text>
</comment>
<keyword evidence="2 4" id="KW-0732">Signal</keyword>
<evidence type="ECO:0000256" key="1">
    <source>
        <dbReference type="ARBA" id="ARBA00010062"/>
    </source>
</evidence>
<protein>
    <submittedName>
        <fullName evidence="6">Penicillin-binding protein activator</fullName>
    </submittedName>
</protein>
<dbReference type="CDD" id="cd06339">
    <property type="entry name" value="PBP1_YraM_LppC_lipoprotein-like"/>
    <property type="match status" value="1"/>
</dbReference>
<evidence type="ECO:0000313" key="7">
    <source>
        <dbReference type="Proteomes" id="UP000318590"/>
    </source>
</evidence>
<dbReference type="InterPro" id="IPR028082">
    <property type="entry name" value="Peripla_BP_I"/>
</dbReference>
<keyword evidence="3" id="KW-0029">Amino-acid transport</keyword>
<evidence type="ECO:0000256" key="3">
    <source>
        <dbReference type="ARBA" id="ARBA00022970"/>
    </source>
</evidence>
<feature type="domain" description="Leucine-binding protein" evidence="5">
    <location>
        <begin position="47"/>
        <end position="374"/>
    </location>
</feature>
<gene>
    <name evidence="6" type="ORF">FEV53_06135</name>
</gene>
<dbReference type="RefSeq" id="WP_142833933.1">
    <property type="nucleotide sequence ID" value="NZ_VFSV01000007.1"/>
</dbReference>
<dbReference type="EMBL" id="VFSV01000007">
    <property type="protein sequence ID" value="TRD22297.1"/>
    <property type="molecule type" value="Genomic_DNA"/>
</dbReference>
<dbReference type="PANTHER" id="PTHR30483:SF6">
    <property type="entry name" value="PERIPLASMIC BINDING PROTEIN OF ABC TRANSPORTER FOR NATURAL AMINO ACIDS"/>
    <property type="match status" value="1"/>
</dbReference>
<evidence type="ECO:0000256" key="2">
    <source>
        <dbReference type="ARBA" id="ARBA00022729"/>
    </source>
</evidence>
<dbReference type="PANTHER" id="PTHR30483">
    <property type="entry name" value="LEUCINE-SPECIFIC-BINDING PROTEIN"/>
    <property type="match status" value="1"/>
</dbReference>
<dbReference type="InterPro" id="IPR051010">
    <property type="entry name" value="BCAA_transport"/>
</dbReference>
<dbReference type="InterPro" id="IPR028081">
    <property type="entry name" value="Leu-bd"/>
</dbReference>
<organism evidence="6 7">
    <name type="scientific">Palleronia caenipelagi</name>
    <dbReference type="NCBI Taxonomy" id="2489174"/>
    <lineage>
        <taxon>Bacteria</taxon>
        <taxon>Pseudomonadati</taxon>
        <taxon>Pseudomonadota</taxon>
        <taxon>Alphaproteobacteria</taxon>
        <taxon>Rhodobacterales</taxon>
        <taxon>Roseobacteraceae</taxon>
        <taxon>Palleronia</taxon>
    </lineage>
</organism>
<name>A0A547Q7D3_9RHOB</name>
<reference evidence="6 7" key="1">
    <citation type="submission" date="2019-06" db="EMBL/GenBank/DDBJ databases">
        <title>Paenimaribius caenipelagi gen. nov., sp. nov., isolated from a tidal flat.</title>
        <authorList>
            <person name="Yoon J.-H."/>
        </authorList>
    </citation>
    <scope>NUCLEOTIDE SEQUENCE [LARGE SCALE GENOMIC DNA]</scope>
    <source>
        <strain evidence="6 7">JBTF-M29</strain>
    </source>
</reference>
<dbReference type="Pfam" id="PF13458">
    <property type="entry name" value="Peripla_BP_6"/>
    <property type="match status" value="1"/>
</dbReference>
<dbReference type="AlphaFoldDB" id="A0A547Q7D3"/>
<accession>A0A547Q7D3</accession>
<keyword evidence="3" id="KW-0813">Transport</keyword>
<sequence>MFARIFRFRKQAAALLMMASVAACGNISVGGGGSGGVKGPQIEPGQPVRVALLIPKSDSSAAPVARSLENAARLSIASLQGAKIDLKVYDTAGTTAGAASAAQSALADNAQIIVGPLYSQSIGAITPVIASQNLNILSLSNNASVAGGNVFVMGQTFDDTANRLVRFAKSQGKKSVAVVHGGDVSGLAGRDAIVKASQGAGLKVATVQGYTLSQESITGKGPAIAAAIKSSGAETVFLTASVNADLPLISTTLPENGVSPSQTPAFGLTRWNAIPEALALPGLQGGFFTLPDTNATNDFENRYRAAYGSNPHPIAGLSYDALQAIGTLAAAGRRDAVSGSALTRSGGFRGAYGAFRLKGDGTTERALAVAQVRNNSVAVISPAPSNFGRAGF</sequence>
<dbReference type="SUPFAM" id="SSF53822">
    <property type="entry name" value="Periplasmic binding protein-like I"/>
    <property type="match status" value="1"/>
</dbReference>
<dbReference type="PROSITE" id="PS51257">
    <property type="entry name" value="PROKAR_LIPOPROTEIN"/>
    <property type="match status" value="1"/>
</dbReference>
<evidence type="ECO:0000313" key="6">
    <source>
        <dbReference type="EMBL" id="TRD22297.1"/>
    </source>
</evidence>
<dbReference type="Proteomes" id="UP000318590">
    <property type="component" value="Unassembled WGS sequence"/>
</dbReference>
<evidence type="ECO:0000259" key="5">
    <source>
        <dbReference type="Pfam" id="PF13458"/>
    </source>
</evidence>
<dbReference type="GO" id="GO:0006865">
    <property type="term" value="P:amino acid transport"/>
    <property type="evidence" value="ECO:0007669"/>
    <property type="project" value="UniProtKB-KW"/>
</dbReference>
<dbReference type="OrthoDB" id="7210494at2"/>
<keyword evidence="7" id="KW-1185">Reference proteome</keyword>